<protein>
    <submittedName>
        <fullName evidence="2">Caspase family protein</fullName>
    </submittedName>
</protein>
<dbReference type="InterPro" id="IPR011600">
    <property type="entry name" value="Pept_C14_caspase"/>
</dbReference>
<proteinExistence type="predicted"/>
<evidence type="ECO:0000313" key="3">
    <source>
        <dbReference type="Proteomes" id="UP001246473"/>
    </source>
</evidence>
<evidence type="ECO:0000259" key="1">
    <source>
        <dbReference type="Pfam" id="PF00656"/>
    </source>
</evidence>
<organism evidence="2 3">
    <name type="scientific">Paraburkholderia fungorum</name>
    <dbReference type="NCBI Taxonomy" id="134537"/>
    <lineage>
        <taxon>Bacteria</taxon>
        <taxon>Pseudomonadati</taxon>
        <taxon>Pseudomonadota</taxon>
        <taxon>Betaproteobacteria</taxon>
        <taxon>Burkholderiales</taxon>
        <taxon>Burkholderiaceae</taxon>
        <taxon>Paraburkholderia</taxon>
    </lineage>
</organism>
<dbReference type="Proteomes" id="UP001246473">
    <property type="component" value="Unassembled WGS sequence"/>
</dbReference>
<feature type="domain" description="Peptidase C14 caspase" evidence="1">
    <location>
        <begin position="13"/>
        <end position="217"/>
    </location>
</feature>
<sequence>MLNGNHKTRLLSVGVSNYQSNTQSKLKCGTNDAQIIYDTFEWVLGEQLDHRHSIVAVDITADQFLAHLRTMLKDGPKARDGVQYIVFFSGHGTIADDVLDLHFIDSSFGLGTVSSVMIGEILRTAGYPNLLLILDCCFSGQAKTLVQTTALVNNKQTTVVASSLPYQESSEGETYSVFTQAICHALNKIEQEGKEVSIAHVQAELKANDFRSQTPHIIFPEGNHDLILRQRRLSEKLATKLEIDLIKKIKQSNEEVRESIWFALADEPEHVLLHVATQLFNHGEYAEPSWLVRRAVGSAVSSVKYLRSEKREICDRLLASTNWIHQCVGILACRNELADEQKSGTLKALLQSDGSNMDARWLSLLYLSDQLGGDAHDNILETISLTDFYESPWGIFELWEHCINKPQHGLELTVLVERTEKLISKLHELNRETSGLCEYIYFQNRKIFECLGEKFRLAVQESMRQNIQIDRAFSRASIRGTNETMGISKWLRSSLYGSWRGSYAPHPAFAQSTNNDLVVFLRSVKNLPMVGARMSVFEQWQTRDQDFWNENASAVEWGLQDPHPWVRRAAVKFFRVCKPKEIDDAISRLNTNVDSNIYPGKLDLIREVFRWANQLSIPQDGVYEILNEAIKVLSPFEKQALNQDASAEYLPYRL</sequence>
<dbReference type="Gene3D" id="3.40.50.1460">
    <property type="match status" value="1"/>
</dbReference>
<dbReference type="SUPFAM" id="SSF52129">
    <property type="entry name" value="Caspase-like"/>
    <property type="match status" value="1"/>
</dbReference>
<comment type="caution">
    <text evidence="2">The sequence shown here is derived from an EMBL/GenBank/DDBJ whole genome shotgun (WGS) entry which is preliminary data.</text>
</comment>
<dbReference type="RefSeq" id="WP_315696868.1">
    <property type="nucleotide sequence ID" value="NZ_JANSLM010000003.1"/>
</dbReference>
<dbReference type="EMBL" id="JANSLM010000003">
    <property type="protein sequence ID" value="MDT8837792.1"/>
    <property type="molecule type" value="Genomic_DNA"/>
</dbReference>
<reference evidence="2" key="1">
    <citation type="submission" date="2022-08" db="EMBL/GenBank/DDBJ databases">
        <authorList>
            <person name="Kim S.-J."/>
        </authorList>
    </citation>
    <scope>NUCLEOTIDE SEQUENCE</scope>
    <source>
        <strain evidence="2">KJ</strain>
    </source>
</reference>
<dbReference type="AlphaFoldDB" id="A0AAP5UUZ2"/>
<accession>A0AAP5UUZ2</accession>
<dbReference type="Pfam" id="PF00656">
    <property type="entry name" value="Peptidase_C14"/>
    <property type="match status" value="1"/>
</dbReference>
<dbReference type="InterPro" id="IPR029030">
    <property type="entry name" value="Caspase-like_dom_sf"/>
</dbReference>
<name>A0AAP5UUZ2_9BURK</name>
<evidence type="ECO:0000313" key="2">
    <source>
        <dbReference type="EMBL" id="MDT8837792.1"/>
    </source>
</evidence>
<dbReference type="GO" id="GO:0004197">
    <property type="term" value="F:cysteine-type endopeptidase activity"/>
    <property type="evidence" value="ECO:0007669"/>
    <property type="project" value="InterPro"/>
</dbReference>
<gene>
    <name evidence="2" type="ORF">ParKJ_10245</name>
</gene>
<dbReference type="GO" id="GO:0006508">
    <property type="term" value="P:proteolysis"/>
    <property type="evidence" value="ECO:0007669"/>
    <property type="project" value="InterPro"/>
</dbReference>